<keyword evidence="3" id="KW-1185">Reference proteome</keyword>
<dbReference type="InterPro" id="IPR011051">
    <property type="entry name" value="RmlC_Cupin_sf"/>
</dbReference>
<dbReference type="Pfam" id="PF07883">
    <property type="entry name" value="Cupin_2"/>
    <property type="match status" value="1"/>
</dbReference>
<protein>
    <submittedName>
        <fullName evidence="2">Cupin domain-containing protein</fullName>
    </submittedName>
</protein>
<feature type="domain" description="Cupin type-2" evidence="1">
    <location>
        <begin position="50"/>
        <end position="104"/>
    </location>
</feature>
<evidence type="ECO:0000313" key="2">
    <source>
        <dbReference type="EMBL" id="TDC63388.1"/>
    </source>
</evidence>
<dbReference type="EMBL" id="SMKI01000561">
    <property type="protein sequence ID" value="TDC63388.1"/>
    <property type="molecule type" value="Genomic_DNA"/>
</dbReference>
<gene>
    <name evidence="2" type="ORF">E1283_32445</name>
</gene>
<organism evidence="2 3">
    <name type="scientific">Streptomyces hainanensis</name>
    <dbReference type="NCBI Taxonomy" id="402648"/>
    <lineage>
        <taxon>Bacteria</taxon>
        <taxon>Bacillati</taxon>
        <taxon>Actinomycetota</taxon>
        <taxon>Actinomycetes</taxon>
        <taxon>Kitasatosporales</taxon>
        <taxon>Streptomycetaceae</taxon>
        <taxon>Streptomyces</taxon>
    </lineage>
</organism>
<name>A0A4R4SIM1_9ACTN</name>
<dbReference type="InterPro" id="IPR013096">
    <property type="entry name" value="Cupin_2"/>
</dbReference>
<reference evidence="2 3" key="1">
    <citation type="submission" date="2019-03" db="EMBL/GenBank/DDBJ databases">
        <title>Draft genome sequences of novel Actinobacteria.</title>
        <authorList>
            <person name="Sahin N."/>
            <person name="Ay H."/>
            <person name="Saygin H."/>
        </authorList>
    </citation>
    <scope>NUCLEOTIDE SEQUENCE [LARGE SCALE GENOMIC DNA]</scope>
    <source>
        <strain evidence="2 3">DSM 41900</strain>
    </source>
</reference>
<evidence type="ECO:0000259" key="1">
    <source>
        <dbReference type="Pfam" id="PF07883"/>
    </source>
</evidence>
<dbReference type="Proteomes" id="UP000295345">
    <property type="component" value="Unassembled WGS sequence"/>
</dbReference>
<dbReference type="Gene3D" id="2.60.120.10">
    <property type="entry name" value="Jelly Rolls"/>
    <property type="match status" value="1"/>
</dbReference>
<dbReference type="OrthoDB" id="3782397at2"/>
<proteinExistence type="predicted"/>
<dbReference type="InterPro" id="IPR014710">
    <property type="entry name" value="RmlC-like_jellyroll"/>
</dbReference>
<accession>A0A4R4SIM1</accession>
<comment type="caution">
    <text evidence="2">The sequence shown here is derived from an EMBL/GenBank/DDBJ whole genome shotgun (WGS) entry which is preliminary data.</text>
</comment>
<dbReference type="AlphaFoldDB" id="A0A4R4SIM1"/>
<sequence>MTEPRPPAPAHVSLFRFDRAERAVGRFGSVGVVATRIAASPRGAVELTWLTIRPGGTIGAHAAPATQLFLVVSGEGWVAGADGDRVAISAGWGVRWEAGEVHASGTDTGLVALAAEGPGVEAYEPERLS</sequence>
<evidence type="ECO:0000313" key="3">
    <source>
        <dbReference type="Proteomes" id="UP000295345"/>
    </source>
</evidence>
<dbReference type="RefSeq" id="WP_132821746.1">
    <property type="nucleotide sequence ID" value="NZ_SMKI01000561.1"/>
</dbReference>
<dbReference type="SUPFAM" id="SSF51182">
    <property type="entry name" value="RmlC-like cupins"/>
    <property type="match status" value="1"/>
</dbReference>